<protein>
    <submittedName>
        <fullName evidence="1">Uncharacterized protein</fullName>
    </submittedName>
</protein>
<evidence type="ECO:0000313" key="2">
    <source>
        <dbReference type="Proteomes" id="UP000649617"/>
    </source>
</evidence>
<dbReference type="EMBL" id="CAJNIZ010005714">
    <property type="protein sequence ID" value="CAE7243993.1"/>
    <property type="molecule type" value="Genomic_DNA"/>
</dbReference>
<accession>A0A812LBT7</accession>
<comment type="caution">
    <text evidence="1">The sequence shown here is derived from an EMBL/GenBank/DDBJ whole genome shotgun (WGS) entry which is preliminary data.</text>
</comment>
<dbReference type="Proteomes" id="UP000649617">
    <property type="component" value="Unassembled WGS sequence"/>
</dbReference>
<proteinExistence type="predicted"/>
<name>A0A812LBT7_SYMPI</name>
<dbReference type="AlphaFoldDB" id="A0A812LBT7"/>
<gene>
    <name evidence="1" type="ORF">SPIL2461_LOCUS4380</name>
</gene>
<dbReference type="OrthoDB" id="439128at2759"/>
<sequence length="95" mass="10574">MVASPRAEARPEDWTAALEEILEEIRLSIFKDSATDLLDGDPRLQTIFERFSEKLTEPPGEGGKELSEAKLAQRRAATLQLAFKIRKANVALCGF</sequence>
<keyword evidence="2" id="KW-1185">Reference proteome</keyword>
<evidence type="ECO:0000313" key="1">
    <source>
        <dbReference type="EMBL" id="CAE7243993.1"/>
    </source>
</evidence>
<reference evidence="1" key="1">
    <citation type="submission" date="2021-02" db="EMBL/GenBank/DDBJ databases">
        <authorList>
            <person name="Dougan E. K."/>
            <person name="Rhodes N."/>
            <person name="Thang M."/>
            <person name="Chan C."/>
        </authorList>
    </citation>
    <scope>NUCLEOTIDE SEQUENCE</scope>
</reference>
<organism evidence="1 2">
    <name type="scientific">Symbiodinium pilosum</name>
    <name type="common">Dinoflagellate</name>
    <dbReference type="NCBI Taxonomy" id="2952"/>
    <lineage>
        <taxon>Eukaryota</taxon>
        <taxon>Sar</taxon>
        <taxon>Alveolata</taxon>
        <taxon>Dinophyceae</taxon>
        <taxon>Suessiales</taxon>
        <taxon>Symbiodiniaceae</taxon>
        <taxon>Symbiodinium</taxon>
    </lineage>
</organism>